<dbReference type="GO" id="GO:0034976">
    <property type="term" value="P:response to endoplasmic reticulum stress"/>
    <property type="evidence" value="ECO:0007669"/>
    <property type="project" value="TreeGrafter"/>
</dbReference>
<dbReference type="CDD" id="cd02995">
    <property type="entry name" value="PDI_a_PDI_a'_C"/>
    <property type="match status" value="1"/>
</dbReference>
<evidence type="ECO:0000256" key="3">
    <source>
        <dbReference type="ARBA" id="ARBA00006347"/>
    </source>
</evidence>
<evidence type="ECO:0000256" key="7">
    <source>
        <dbReference type="ARBA" id="ARBA00023284"/>
    </source>
</evidence>
<dbReference type="SUPFAM" id="SSF52833">
    <property type="entry name" value="Thioredoxin-like"/>
    <property type="match status" value="2"/>
</dbReference>
<evidence type="ECO:0000259" key="9">
    <source>
        <dbReference type="PROSITE" id="PS51352"/>
    </source>
</evidence>
<dbReference type="PRINTS" id="PR00421">
    <property type="entry name" value="THIOREDOXIN"/>
</dbReference>
<evidence type="ECO:0000256" key="5">
    <source>
        <dbReference type="ARBA" id="ARBA00022824"/>
    </source>
</evidence>
<evidence type="ECO:0000256" key="8">
    <source>
        <dbReference type="SAM" id="MobiDB-lite"/>
    </source>
</evidence>
<dbReference type="EC" id="5.3.4.1" evidence="4"/>
<evidence type="ECO:0000256" key="1">
    <source>
        <dbReference type="ARBA" id="ARBA00001182"/>
    </source>
</evidence>
<gene>
    <name evidence="10" type="ORF">RMAR00112_LOCUS28892</name>
</gene>
<evidence type="ECO:0000256" key="4">
    <source>
        <dbReference type="ARBA" id="ARBA00012723"/>
    </source>
</evidence>
<dbReference type="GO" id="GO:0006457">
    <property type="term" value="P:protein folding"/>
    <property type="evidence" value="ECO:0007669"/>
    <property type="project" value="TreeGrafter"/>
</dbReference>
<dbReference type="GO" id="GO:0003756">
    <property type="term" value="F:protein disulfide isomerase activity"/>
    <property type="evidence" value="ECO:0007669"/>
    <property type="project" value="UniProtKB-EC"/>
</dbReference>
<keyword evidence="7" id="KW-0676">Redox-active center</keyword>
<proteinExistence type="inferred from homology"/>
<dbReference type="PANTHER" id="PTHR18929:SF132">
    <property type="entry name" value="PROTEIN DISULFIDE-ISOMERASE A3"/>
    <property type="match status" value="1"/>
</dbReference>
<accession>A0A7S3A3V6</accession>
<feature type="region of interest" description="Disordered" evidence="8">
    <location>
        <begin position="363"/>
        <end position="411"/>
    </location>
</feature>
<dbReference type="GO" id="GO:0005788">
    <property type="term" value="C:endoplasmic reticulum lumen"/>
    <property type="evidence" value="ECO:0007669"/>
    <property type="project" value="UniProtKB-SubCell"/>
</dbReference>
<dbReference type="InterPro" id="IPR036249">
    <property type="entry name" value="Thioredoxin-like_sf"/>
</dbReference>
<evidence type="ECO:0000256" key="6">
    <source>
        <dbReference type="ARBA" id="ARBA00023235"/>
    </source>
</evidence>
<evidence type="ECO:0000313" key="10">
    <source>
        <dbReference type="EMBL" id="CAE0060826.1"/>
    </source>
</evidence>
<dbReference type="InterPro" id="IPR013766">
    <property type="entry name" value="Thioredoxin_domain"/>
</dbReference>
<comment type="subcellular location">
    <subcellularLocation>
        <location evidence="2">Endoplasmic reticulum lumen</location>
    </subcellularLocation>
</comment>
<feature type="domain" description="Thioredoxin" evidence="9">
    <location>
        <begin position="232"/>
        <end position="361"/>
    </location>
</feature>
<dbReference type="CDD" id="cd02982">
    <property type="entry name" value="PDI_b'_family"/>
    <property type="match status" value="1"/>
</dbReference>
<keyword evidence="5" id="KW-0256">Endoplasmic reticulum</keyword>
<comment type="catalytic activity">
    <reaction evidence="1">
        <text>Catalyzes the rearrangement of -S-S- bonds in proteins.</text>
        <dbReference type="EC" id="5.3.4.1"/>
    </reaction>
</comment>
<dbReference type="EMBL" id="HBHW01037568">
    <property type="protein sequence ID" value="CAE0060826.1"/>
    <property type="molecule type" value="Transcribed_RNA"/>
</dbReference>
<reference evidence="10" key="1">
    <citation type="submission" date="2021-01" db="EMBL/GenBank/DDBJ databases">
        <authorList>
            <person name="Corre E."/>
            <person name="Pelletier E."/>
            <person name="Niang G."/>
            <person name="Scheremetjew M."/>
            <person name="Finn R."/>
            <person name="Kale V."/>
            <person name="Holt S."/>
            <person name="Cochrane G."/>
            <person name="Meng A."/>
            <person name="Brown T."/>
            <person name="Cohen L."/>
        </authorList>
    </citation>
    <scope>NUCLEOTIDE SEQUENCE</scope>
    <source>
        <strain evidence="10">CCMP 769</strain>
    </source>
</reference>
<feature type="compositionally biased region" description="Acidic residues" evidence="8">
    <location>
        <begin position="376"/>
        <end position="411"/>
    </location>
</feature>
<protein>
    <recommendedName>
        <fullName evidence="4">protein disulfide-isomerase</fullName>
        <ecNumber evidence="4">5.3.4.1</ecNumber>
    </recommendedName>
</protein>
<dbReference type="AlphaFoldDB" id="A0A7S3A3V6"/>
<evidence type="ECO:0000256" key="2">
    <source>
        <dbReference type="ARBA" id="ARBA00004319"/>
    </source>
</evidence>
<name>A0A7S3A3V6_9RHOD</name>
<dbReference type="Pfam" id="PF13848">
    <property type="entry name" value="Thioredoxin_6"/>
    <property type="match status" value="1"/>
</dbReference>
<keyword evidence="6" id="KW-0413">Isomerase</keyword>
<comment type="similarity">
    <text evidence="3">Belongs to the protein disulfide isomerase family.</text>
</comment>
<dbReference type="PANTHER" id="PTHR18929">
    <property type="entry name" value="PROTEIN DISULFIDE ISOMERASE"/>
    <property type="match status" value="1"/>
</dbReference>
<organism evidence="10">
    <name type="scientific">Rhodosorus marinus</name>
    <dbReference type="NCBI Taxonomy" id="101924"/>
    <lineage>
        <taxon>Eukaryota</taxon>
        <taxon>Rhodophyta</taxon>
        <taxon>Stylonematophyceae</taxon>
        <taxon>Stylonematales</taxon>
        <taxon>Stylonemataceae</taxon>
        <taxon>Rhodosorus</taxon>
    </lineage>
</organism>
<dbReference type="Gene3D" id="3.40.30.10">
    <property type="entry name" value="Glutaredoxin"/>
    <property type="match status" value="2"/>
</dbReference>
<dbReference type="PROSITE" id="PS51352">
    <property type="entry name" value="THIOREDOXIN_2"/>
    <property type="match status" value="1"/>
</dbReference>
<sequence length="411" mass="44711">MIQDYSGGRDRKSIVNFMVDALRPILSEITKDGIADLMKDEKAAFVMISGDEAKEAEFEKIARAAKGGLAGNGAFYKASAADAEALIAKSKASAGQVIVKTFGDDDADYSTVDVSEELGDICKGAATPIFGELSRDTAQTYIESPCVILFAEPGNAKHDDQKKVMTAAAKQLRGNGKVLFAWIDAKELGSFKDQLGVTADPAIAIVEFDGLTKYLFEEEFTADAVAAWAKKYIAGELTPNLKSAPKPEKNDEPVKIVVGSTWEELVMDDTKDVLVEQYAPWCGHCKKLAPVYDELASVLSDVESIVIAKMDATENDAPPPHAAKGYPTLTFFPAGKKDKPIPYNGGRTVREFAEFLQKNCGTSFELPEGLGSAEADAPEEEEEPEDDDYEGEYEDYEDEEEGDEEEDEEEL</sequence>
<dbReference type="Pfam" id="PF00085">
    <property type="entry name" value="Thioredoxin"/>
    <property type="match status" value="1"/>
</dbReference>